<evidence type="ECO:0000313" key="2">
    <source>
        <dbReference type="Proteomes" id="UP001153678"/>
    </source>
</evidence>
<dbReference type="Proteomes" id="UP001153678">
    <property type="component" value="Unassembled WGS sequence"/>
</dbReference>
<organism evidence="1 2">
    <name type="scientific">Funneliformis geosporum</name>
    <dbReference type="NCBI Taxonomy" id="1117311"/>
    <lineage>
        <taxon>Eukaryota</taxon>
        <taxon>Fungi</taxon>
        <taxon>Fungi incertae sedis</taxon>
        <taxon>Mucoromycota</taxon>
        <taxon>Glomeromycotina</taxon>
        <taxon>Glomeromycetes</taxon>
        <taxon>Glomerales</taxon>
        <taxon>Glomeraceae</taxon>
        <taxon>Funneliformis</taxon>
    </lineage>
</organism>
<protein>
    <submittedName>
        <fullName evidence="1">15205_t:CDS:1</fullName>
    </submittedName>
</protein>
<gene>
    <name evidence="1" type="ORF">FWILDA_LOCUS5966</name>
</gene>
<comment type="caution">
    <text evidence="1">The sequence shown here is derived from an EMBL/GenBank/DDBJ whole genome shotgun (WGS) entry which is preliminary data.</text>
</comment>
<dbReference type="AlphaFoldDB" id="A0A9W4SLX2"/>
<name>A0A9W4SLX2_9GLOM</name>
<proteinExistence type="predicted"/>
<keyword evidence="2" id="KW-1185">Reference proteome</keyword>
<dbReference type="EMBL" id="CAMKVN010001031">
    <property type="protein sequence ID" value="CAI2173199.1"/>
    <property type="molecule type" value="Genomic_DNA"/>
</dbReference>
<accession>A0A9W4SLX2</accession>
<sequence>MDNSEICDSVPSQKENNKINVQAYHDFDLSGFSICWDFEPVGILDLWDFVLQDFVSYPYIQ</sequence>
<reference evidence="1" key="1">
    <citation type="submission" date="2022-08" db="EMBL/GenBank/DDBJ databases">
        <authorList>
            <person name="Kallberg Y."/>
            <person name="Tangrot J."/>
            <person name="Rosling A."/>
        </authorList>
    </citation>
    <scope>NUCLEOTIDE SEQUENCE</scope>
    <source>
        <strain evidence="1">Wild A</strain>
    </source>
</reference>
<evidence type="ECO:0000313" key="1">
    <source>
        <dbReference type="EMBL" id="CAI2173199.1"/>
    </source>
</evidence>